<organism evidence="5 6">
    <name type="scientific">Halohasta litorea</name>
    <dbReference type="NCBI Taxonomy" id="869891"/>
    <lineage>
        <taxon>Archaea</taxon>
        <taxon>Methanobacteriati</taxon>
        <taxon>Methanobacteriota</taxon>
        <taxon>Stenosarchaea group</taxon>
        <taxon>Halobacteria</taxon>
        <taxon>Halobacteriales</taxon>
        <taxon>Haloferacaceae</taxon>
        <taxon>Halohasta</taxon>
    </lineage>
</organism>
<evidence type="ECO:0000256" key="1">
    <source>
        <dbReference type="ARBA" id="ARBA00023015"/>
    </source>
</evidence>
<dbReference type="PANTHER" id="PTHR34236:SF1">
    <property type="entry name" value="DIMETHYL SULFOXIDE REDUCTASE TRANSCRIPTIONAL ACTIVATOR"/>
    <property type="match status" value="1"/>
</dbReference>
<evidence type="ECO:0000313" key="6">
    <source>
        <dbReference type="Proteomes" id="UP001597052"/>
    </source>
</evidence>
<protein>
    <submittedName>
        <fullName evidence="5">Helix-turn-helix domain-containing protein</fullName>
    </submittedName>
</protein>
<proteinExistence type="predicted"/>
<accession>A0ABD6D987</accession>
<feature type="domain" description="HTH bat-type" evidence="3">
    <location>
        <begin position="160"/>
        <end position="211"/>
    </location>
</feature>
<evidence type="ECO:0000313" key="5">
    <source>
        <dbReference type="EMBL" id="MFD1641678.1"/>
    </source>
</evidence>
<reference evidence="5 6" key="1">
    <citation type="journal article" date="2019" name="Int. J. Syst. Evol. Microbiol.">
        <title>The Global Catalogue of Microorganisms (GCM) 10K type strain sequencing project: providing services to taxonomists for standard genome sequencing and annotation.</title>
        <authorList>
            <consortium name="The Broad Institute Genomics Platform"/>
            <consortium name="The Broad Institute Genome Sequencing Center for Infectious Disease"/>
            <person name="Wu L."/>
            <person name="Ma J."/>
        </authorList>
    </citation>
    <scope>NUCLEOTIDE SEQUENCE [LARGE SCALE GENOMIC DNA]</scope>
    <source>
        <strain evidence="5 6">CGMCC 1.10593</strain>
    </source>
</reference>
<comment type="caution">
    <text evidence="5">The sequence shown here is derived from an EMBL/GenBank/DDBJ whole genome shotgun (WGS) entry which is preliminary data.</text>
</comment>
<keyword evidence="2" id="KW-0804">Transcription</keyword>
<dbReference type="Pfam" id="PF24278">
    <property type="entry name" value="HVO_0513_N"/>
    <property type="match status" value="1"/>
</dbReference>
<sequence>MKSLRLTVQFDHSTVHPLHRLVARHDAFEQYHLVHWNHSADGETVFVFHVVGDPAAYGAKLETLASVVDFEVAAIDDRAFYVYVRDRAPLPWKALLNSYTERNLLVLPPVEYRMDCSLRFTVVGESAELQAAIESVPTGIEITVDRIGEYAGSDATVTVLTDRQRELLRAARRLGYYDVPREVGVRAVAEEVGCAPGTAAEHLQKAEARLIHRLDL</sequence>
<gene>
    <name evidence="5" type="ORF">ACFSBW_07305</name>
</gene>
<evidence type="ECO:0000256" key="2">
    <source>
        <dbReference type="ARBA" id="ARBA00023163"/>
    </source>
</evidence>
<dbReference type="Pfam" id="PF04967">
    <property type="entry name" value="HTH_10"/>
    <property type="match status" value="1"/>
</dbReference>
<evidence type="ECO:0000259" key="4">
    <source>
        <dbReference type="Pfam" id="PF24278"/>
    </source>
</evidence>
<name>A0ABD6D987_9EURY</name>
<dbReference type="EMBL" id="JBHUDM010000002">
    <property type="protein sequence ID" value="MFD1641678.1"/>
    <property type="molecule type" value="Genomic_DNA"/>
</dbReference>
<dbReference type="Proteomes" id="UP001597052">
    <property type="component" value="Unassembled WGS sequence"/>
</dbReference>
<dbReference type="InterPro" id="IPR007050">
    <property type="entry name" value="HTH_bacterioopsin"/>
</dbReference>
<keyword evidence="1" id="KW-0805">Transcription regulation</keyword>
<dbReference type="RefSeq" id="WP_256396722.1">
    <property type="nucleotide sequence ID" value="NZ_JANHDJ010000005.1"/>
</dbReference>
<feature type="domain" description="HVO-0513-like N-terminal" evidence="4">
    <location>
        <begin position="16"/>
        <end position="150"/>
    </location>
</feature>
<evidence type="ECO:0000259" key="3">
    <source>
        <dbReference type="Pfam" id="PF04967"/>
    </source>
</evidence>
<keyword evidence="6" id="KW-1185">Reference proteome</keyword>
<dbReference type="InterPro" id="IPR056493">
    <property type="entry name" value="HVO_0513_N"/>
</dbReference>
<dbReference type="AlphaFoldDB" id="A0ABD6D987"/>
<dbReference type="PANTHER" id="PTHR34236">
    <property type="entry name" value="DIMETHYL SULFOXIDE REDUCTASE TRANSCRIPTIONAL ACTIVATOR"/>
    <property type="match status" value="1"/>
</dbReference>